<proteinExistence type="predicted"/>
<organism evidence="1 2">
    <name type="scientific">Toxocara canis</name>
    <name type="common">Canine roundworm</name>
    <dbReference type="NCBI Taxonomy" id="6265"/>
    <lineage>
        <taxon>Eukaryota</taxon>
        <taxon>Metazoa</taxon>
        <taxon>Ecdysozoa</taxon>
        <taxon>Nematoda</taxon>
        <taxon>Chromadorea</taxon>
        <taxon>Rhabditida</taxon>
        <taxon>Spirurina</taxon>
        <taxon>Ascaridomorpha</taxon>
        <taxon>Ascaridoidea</taxon>
        <taxon>Toxocaridae</taxon>
        <taxon>Toxocara</taxon>
    </lineage>
</organism>
<keyword evidence="2" id="KW-1185">Reference proteome</keyword>
<evidence type="ECO:0000313" key="1">
    <source>
        <dbReference type="EMBL" id="KHN72502.1"/>
    </source>
</evidence>
<dbReference type="AlphaFoldDB" id="A0A0B2UTR1"/>
<evidence type="ECO:0000313" key="2">
    <source>
        <dbReference type="Proteomes" id="UP000031036"/>
    </source>
</evidence>
<reference evidence="1 2" key="1">
    <citation type="submission" date="2014-11" db="EMBL/GenBank/DDBJ databases">
        <title>Genetic blueprint of the zoonotic pathogen Toxocara canis.</title>
        <authorList>
            <person name="Zhu X.-Q."/>
            <person name="Korhonen P.K."/>
            <person name="Cai H."/>
            <person name="Young N.D."/>
            <person name="Nejsum P."/>
            <person name="von Samson-Himmelstjerna G."/>
            <person name="Boag P.R."/>
            <person name="Tan P."/>
            <person name="Li Q."/>
            <person name="Min J."/>
            <person name="Yang Y."/>
            <person name="Wang X."/>
            <person name="Fang X."/>
            <person name="Hall R.S."/>
            <person name="Hofmann A."/>
            <person name="Sternberg P.W."/>
            <person name="Jex A.R."/>
            <person name="Gasser R.B."/>
        </authorList>
    </citation>
    <scope>NUCLEOTIDE SEQUENCE [LARGE SCALE GENOMIC DNA]</scope>
    <source>
        <strain evidence="1">PN_DK_2014</strain>
    </source>
</reference>
<dbReference type="Proteomes" id="UP000031036">
    <property type="component" value="Unassembled WGS sequence"/>
</dbReference>
<gene>
    <name evidence="1" type="ORF">Tcan_03154</name>
</gene>
<sequence>MTASQLDNFIPVHLQKLQNNELFPNACGVDYAPRPSFTKFRALSYITDPLHEPMPNKETVHLQGVELHHRPATRTDAQ</sequence>
<comment type="caution">
    <text evidence="1">The sequence shown here is derived from an EMBL/GenBank/DDBJ whole genome shotgun (WGS) entry which is preliminary data.</text>
</comment>
<accession>A0A0B2UTR1</accession>
<dbReference type="EMBL" id="JPKZ01003249">
    <property type="protein sequence ID" value="KHN72502.1"/>
    <property type="molecule type" value="Genomic_DNA"/>
</dbReference>
<protein>
    <submittedName>
        <fullName evidence="1">Uncharacterized protein</fullName>
    </submittedName>
</protein>
<name>A0A0B2UTR1_TOXCA</name>